<dbReference type="RefSeq" id="WP_196104405.1">
    <property type="nucleotide sequence ID" value="NZ_CP064942.1"/>
</dbReference>
<protein>
    <recommendedName>
        <fullName evidence="1">Nitrogen regulatory protein P-II</fullName>
    </recommendedName>
</protein>
<dbReference type="Proteomes" id="UP000594800">
    <property type="component" value="Chromosome"/>
</dbReference>
<accession>A0A7S9QEH3</accession>
<gene>
    <name evidence="2" type="ORF">I0K15_05555</name>
</gene>
<organism evidence="2 3">
    <name type="scientific">Pontivivens ytuae</name>
    <dbReference type="NCBI Taxonomy" id="2789856"/>
    <lineage>
        <taxon>Bacteria</taxon>
        <taxon>Pseudomonadati</taxon>
        <taxon>Pseudomonadota</taxon>
        <taxon>Alphaproteobacteria</taxon>
        <taxon>Rhodobacterales</taxon>
        <taxon>Paracoccaceae</taxon>
        <taxon>Pontivivens</taxon>
    </lineage>
</organism>
<dbReference type="InterPro" id="IPR015867">
    <property type="entry name" value="N-reg_PII/ATP_PRibTrfase_C"/>
</dbReference>
<dbReference type="GO" id="GO:0030234">
    <property type="term" value="F:enzyme regulator activity"/>
    <property type="evidence" value="ECO:0007669"/>
    <property type="project" value="InterPro"/>
</dbReference>
<dbReference type="SUPFAM" id="SSF54913">
    <property type="entry name" value="GlnB-like"/>
    <property type="match status" value="1"/>
</dbReference>
<evidence type="ECO:0000313" key="2">
    <source>
        <dbReference type="EMBL" id="QPH55206.1"/>
    </source>
</evidence>
<dbReference type="EMBL" id="CP064942">
    <property type="protein sequence ID" value="QPH55206.1"/>
    <property type="molecule type" value="Genomic_DNA"/>
</dbReference>
<dbReference type="KEGG" id="poz:I0K15_05555"/>
<reference evidence="2 3" key="1">
    <citation type="submission" date="2020-11" db="EMBL/GenBank/DDBJ databases">
        <title>Description of Pontivivens ytuae sp. nov. isolated from deep sea sediment of Mariana Trench.</title>
        <authorList>
            <person name="Wang Z."/>
            <person name="Sun Q.-L."/>
            <person name="Xu X.-D."/>
            <person name="Tang Y.-Z."/>
            <person name="Zhang J."/>
        </authorList>
    </citation>
    <scope>NUCLEOTIDE SEQUENCE [LARGE SCALE GENOMIC DNA]</scope>
    <source>
        <strain evidence="2 3">MT2928</strain>
    </source>
</reference>
<dbReference type="GO" id="GO:0006808">
    <property type="term" value="P:regulation of nitrogen utilization"/>
    <property type="evidence" value="ECO:0007669"/>
    <property type="project" value="InterPro"/>
</dbReference>
<dbReference type="AlphaFoldDB" id="A0A7S9QEH3"/>
<dbReference type="InterPro" id="IPR002187">
    <property type="entry name" value="N-reg_PII"/>
</dbReference>
<dbReference type="Gene3D" id="3.30.70.120">
    <property type="match status" value="1"/>
</dbReference>
<evidence type="ECO:0000256" key="1">
    <source>
        <dbReference type="ARBA" id="ARBA00015681"/>
    </source>
</evidence>
<evidence type="ECO:0000313" key="3">
    <source>
        <dbReference type="Proteomes" id="UP000594800"/>
    </source>
</evidence>
<dbReference type="Pfam" id="PF00543">
    <property type="entry name" value="P-II"/>
    <property type="match status" value="1"/>
</dbReference>
<sequence length="108" mass="11247">MQTHPAKRIEILIEAPLARRLTDALDAGGAPGYTILPVLGGNGQSGRWSREGQVSRAGGLVCVTVVLDAALADQVLDRAFAVVEPHIGIVSMTDCEVVRPARFGGADG</sequence>
<keyword evidence="3" id="KW-1185">Reference proteome</keyword>
<name>A0A7S9QEH3_9RHOB</name>
<proteinExistence type="predicted"/>
<dbReference type="InterPro" id="IPR011322">
    <property type="entry name" value="N-reg_PII-like_a/b"/>
</dbReference>